<evidence type="ECO:0000313" key="2">
    <source>
        <dbReference type="Proteomes" id="UP000290287"/>
    </source>
</evidence>
<name>A0A4V1LT01_9GAMM</name>
<gene>
    <name evidence="1" type="ORF">CS022_09545</name>
</gene>
<proteinExistence type="predicted"/>
<organism evidence="1 2">
    <name type="scientific">Veronia nyctiphanis</name>
    <dbReference type="NCBI Taxonomy" id="1278244"/>
    <lineage>
        <taxon>Bacteria</taxon>
        <taxon>Pseudomonadati</taxon>
        <taxon>Pseudomonadota</taxon>
        <taxon>Gammaproteobacteria</taxon>
        <taxon>Vibrionales</taxon>
        <taxon>Vibrionaceae</taxon>
        <taxon>Veronia</taxon>
    </lineage>
</organism>
<evidence type="ECO:0000313" key="1">
    <source>
        <dbReference type="EMBL" id="RXJ73478.1"/>
    </source>
</evidence>
<keyword evidence="2" id="KW-1185">Reference proteome</keyword>
<protein>
    <submittedName>
        <fullName evidence="1">Uncharacterized protein</fullName>
    </submittedName>
</protein>
<sequence>MFLLAYVYPKLQLVTFGVTGVDGLSEGIVNLGWNNQLTIRSDNENYYISEMNNLTFSDLVEVSHPISNLVSAGNYIFASKDESKPCSLLKYNLITKIVNDVKLYNCEKITHLSSSNDEKSIIVSMIYNNYSIVKRYIVETERQEEIFKLDIAYPSLKSAYDSIKDELIYIIPGLNYSYIARVKKGKDKETSERVFKGRAKQVKYIDNSFYILVDGEVLSVNLGDLSFIYFNKMKIDYSDDFYLNDNEAFYLTQHTSQKQMKVFSIPPGESNLGFSMLANFSSVVGDSFSNLYASGNIFDFNNRFNSSHEDRILHIKSDKEILRKDDSIFISKIDENNKLMIFQYKDSIGFFDLAKNNIIDEVSIGSKLITTYDNKLSDLKVISFLGNKIKLSKFDMPNSKSPNEFKSLDLRDINFKRHPLENNNMLRLAKPAAKLNWKYGMVIGIYEKDNRLFLNMIDGNKFNFIELTNNEVKLIHESSTEIKYFDTDNDAFIYHLSEDGKEILKVKV</sequence>
<reference evidence="1 2" key="1">
    <citation type="submission" date="2017-10" db="EMBL/GenBank/DDBJ databases">
        <title>Nyctiphanis sp. nov., isolated from the stomach of the euphausiid Nyctiphanes simplex (Hansen, 1911) in the Gulf of California.</title>
        <authorList>
            <person name="Gomez-Gil B."/>
            <person name="Aguilar-Mendez M."/>
            <person name="Lopez-Cortes A."/>
            <person name="Gomez-Gutierrez J."/>
            <person name="Roque A."/>
            <person name="Lang E."/>
            <person name="Gonzalez-Castillo A."/>
        </authorList>
    </citation>
    <scope>NUCLEOTIDE SEQUENCE [LARGE SCALE GENOMIC DNA]</scope>
    <source>
        <strain evidence="1 2">CAIM 600</strain>
    </source>
</reference>
<accession>A0A4V1LT01</accession>
<comment type="caution">
    <text evidence="1">The sequence shown here is derived from an EMBL/GenBank/DDBJ whole genome shotgun (WGS) entry which is preliminary data.</text>
</comment>
<dbReference type="AlphaFoldDB" id="A0A4V1LT01"/>
<dbReference type="Proteomes" id="UP000290287">
    <property type="component" value="Unassembled WGS sequence"/>
</dbReference>
<dbReference type="EMBL" id="PEIB01000009">
    <property type="protein sequence ID" value="RXJ73478.1"/>
    <property type="molecule type" value="Genomic_DNA"/>
</dbReference>